<reference evidence="1" key="1">
    <citation type="submission" date="2021-01" db="EMBL/GenBank/DDBJ databases">
        <title>Whole genome shotgun sequence of Verrucosispora sediminis NBRC 107745.</title>
        <authorList>
            <person name="Komaki H."/>
            <person name="Tamura T."/>
        </authorList>
    </citation>
    <scope>NUCLEOTIDE SEQUENCE</scope>
    <source>
        <strain evidence="1">NBRC 107745</strain>
    </source>
</reference>
<dbReference type="EMBL" id="BOPD01000030">
    <property type="protein sequence ID" value="GIJ35402.1"/>
    <property type="molecule type" value="Genomic_DNA"/>
</dbReference>
<accession>A0A9W5XLT4</accession>
<dbReference type="AlphaFoldDB" id="A0A9W5XLT4"/>
<proteinExistence type="predicted"/>
<gene>
    <name evidence="1" type="ORF">Vse01_45500</name>
</gene>
<name>A0A9W5XLT4_9ACTN</name>
<evidence type="ECO:0000313" key="1">
    <source>
        <dbReference type="EMBL" id="GIJ35402.1"/>
    </source>
</evidence>
<comment type="caution">
    <text evidence="1">The sequence shown here is derived from an EMBL/GenBank/DDBJ whole genome shotgun (WGS) entry which is preliminary data.</text>
</comment>
<evidence type="ECO:0000313" key="2">
    <source>
        <dbReference type="Proteomes" id="UP000607311"/>
    </source>
</evidence>
<organism evidence="1 2">
    <name type="scientific">Micromonospora sediminimaris</name>
    <dbReference type="NCBI Taxonomy" id="547162"/>
    <lineage>
        <taxon>Bacteria</taxon>
        <taxon>Bacillati</taxon>
        <taxon>Actinomycetota</taxon>
        <taxon>Actinomycetes</taxon>
        <taxon>Micromonosporales</taxon>
        <taxon>Micromonosporaceae</taxon>
        <taxon>Micromonospora</taxon>
    </lineage>
</organism>
<sequence length="68" mass="6953">MHVHLAAVGAHLVGARAARRCGSHDVHSVAGLELSDANEEKPFAAATRALLDESMVRAGSRPAAPAGN</sequence>
<dbReference type="Proteomes" id="UP000607311">
    <property type="component" value="Unassembled WGS sequence"/>
</dbReference>
<protein>
    <submittedName>
        <fullName evidence="1">Uncharacterized protein</fullName>
    </submittedName>
</protein>
<keyword evidence="2" id="KW-1185">Reference proteome</keyword>